<organism evidence="1">
    <name type="scientific">Arion vulgaris</name>
    <dbReference type="NCBI Taxonomy" id="1028688"/>
    <lineage>
        <taxon>Eukaryota</taxon>
        <taxon>Metazoa</taxon>
        <taxon>Spiralia</taxon>
        <taxon>Lophotrochozoa</taxon>
        <taxon>Mollusca</taxon>
        <taxon>Gastropoda</taxon>
        <taxon>Heterobranchia</taxon>
        <taxon>Euthyneura</taxon>
        <taxon>Panpulmonata</taxon>
        <taxon>Eupulmonata</taxon>
        <taxon>Stylommatophora</taxon>
        <taxon>Helicina</taxon>
        <taxon>Arionoidea</taxon>
        <taxon>Arionidae</taxon>
        <taxon>Arion</taxon>
    </lineage>
</organism>
<name>A0A0B7BHB4_9EUPU</name>
<gene>
    <name evidence="1" type="primary">ORF183433</name>
</gene>
<dbReference type="EMBL" id="HACG01044655">
    <property type="protein sequence ID" value="CEK91520.1"/>
    <property type="molecule type" value="Transcribed_RNA"/>
</dbReference>
<reference evidence="1" key="1">
    <citation type="submission" date="2014-12" db="EMBL/GenBank/DDBJ databases">
        <title>Insight into the proteome of Arion vulgaris.</title>
        <authorList>
            <person name="Aradska J."/>
            <person name="Bulat T."/>
            <person name="Smidak R."/>
            <person name="Sarate P."/>
            <person name="Gangsoo J."/>
            <person name="Sialana F."/>
            <person name="Bilban M."/>
            <person name="Lubec G."/>
        </authorList>
    </citation>
    <scope>NUCLEOTIDE SEQUENCE</scope>
    <source>
        <tissue evidence="1">Skin</tissue>
    </source>
</reference>
<protein>
    <submittedName>
        <fullName evidence="1">Uncharacterized protein</fullName>
    </submittedName>
</protein>
<sequence>RVKNTQLKDDALPDNYVNVIDFQYSTPREETALNKEAAQYEEITDVVDVEYENTVSQHWH</sequence>
<accession>A0A0B7BHB4</accession>
<dbReference type="AlphaFoldDB" id="A0A0B7BHB4"/>
<evidence type="ECO:0000313" key="1">
    <source>
        <dbReference type="EMBL" id="CEK91520.1"/>
    </source>
</evidence>
<feature type="non-terminal residue" evidence="1">
    <location>
        <position position="1"/>
    </location>
</feature>
<proteinExistence type="predicted"/>